<gene>
    <name evidence="3" type="ORF">CBW24_04925</name>
</gene>
<dbReference type="SUPFAM" id="SSF53474">
    <property type="entry name" value="alpha/beta-Hydrolases"/>
    <property type="match status" value="1"/>
</dbReference>
<keyword evidence="4" id="KW-1185">Reference proteome</keyword>
<protein>
    <submittedName>
        <fullName evidence="3">Alpha/beta hydrolase</fullName>
    </submittedName>
</protein>
<dbReference type="KEGG" id="cmag:CBW24_04925"/>
<dbReference type="InterPro" id="IPR050471">
    <property type="entry name" value="AB_hydrolase"/>
</dbReference>
<sequence length="274" mass="30273">MPMIEAIDRTKIHVRDWGPAEARPLVLIHGWPLNADSWEYQAVRLAEAGHRVVAYDRRGFGRSEQPFTGYDYDTMSDDLATVMAALDLKEATLAGFSMGGGEVARYMSRHEGERVAKTMLISSVVPFMLDTDDHDGVPQKVFDGIKDGLRKDRPEFLSEFFKTFYGQGTKKGGVSDGVLHWSLMMAMQASPKATLDCVDAFGTTDFRPDLDAFDVPTLVVHGTADETVPIDPSGRAAAEAIRDAELKEYDGAPHGLTATHADQLFQDMLEFHES</sequence>
<dbReference type="EMBL" id="CP021404">
    <property type="protein sequence ID" value="ATI41408.1"/>
    <property type="molecule type" value="Genomic_DNA"/>
</dbReference>
<proteinExistence type="inferred from homology"/>
<dbReference type="PANTHER" id="PTHR43433:SF4">
    <property type="entry name" value="NON-HEME CHLOROPEROXIDASE-RELATED"/>
    <property type="match status" value="1"/>
</dbReference>
<dbReference type="InterPro" id="IPR029058">
    <property type="entry name" value="AB_hydrolase_fold"/>
</dbReference>
<accession>A0A291LY18</accession>
<dbReference type="OrthoDB" id="9804723at2"/>
<evidence type="ECO:0000256" key="1">
    <source>
        <dbReference type="ARBA" id="ARBA00038128"/>
    </source>
</evidence>
<dbReference type="FunFam" id="3.40.50.1820:FF:000205">
    <property type="entry name" value="Non-haem bromoperoxidase BPO-A2"/>
    <property type="match status" value="1"/>
</dbReference>
<keyword evidence="3" id="KW-0378">Hydrolase</keyword>
<dbReference type="InterPro" id="IPR000073">
    <property type="entry name" value="AB_hydrolase_1"/>
</dbReference>
<feature type="domain" description="AB hydrolase-1" evidence="2">
    <location>
        <begin position="24"/>
        <end position="255"/>
    </location>
</feature>
<dbReference type="Pfam" id="PF00561">
    <property type="entry name" value="Abhydrolase_1"/>
    <property type="match status" value="1"/>
</dbReference>
<reference evidence="3 4" key="1">
    <citation type="submission" date="2017-05" db="EMBL/GenBank/DDBJ databases">
        <title>Comparative genomic and metabolic analysis of manganese-oxidizing mechanisms in Celeribater manganoxidans DY25T: its adaption to the environment of polymetallic nodule.</title>
        <authorList>
            <person name="Wang X."/>
        </authorList>
    </citation>
    <scope>NUCLEOTIDE SEQUENCE [LARGE SCALE GENOMIC DNA]</scope>
    <source>
        <strain evidence="3 4">DY25</strain>
    </source>
</reference>
<evidence type="ECO:0000313" key="3">
    <source>
        <dbReference type="EMBL" id="ATI41408.1"/>
    </source>
</evidence>
<dbReference type="Gene3D" id="3.40.50.1820">
    <property type="entry name" value="alpha/beta hydrolase"/>
    <property type="match status" value="1"/>
</dbReference>
<dbReference type="PRINTS" id="PR00111">
    <property type="entry name" value="ABHYDROLASE"/>
</dbReference>
<dbReference type="AlphaFoldDB" id="A0A291LY18"/>
<dbReference type="PANTHER" id="PTHR43433">
    <property type="entry name" value="HYDROLASE, ALPHA/BETA FOLD FAMILY PROTEIN"/>
    <property type="match status" value="1"/>
</dbReference>
<name>A0A291LY18_9RHOB</name>
<comment type="similarity">
    <text evidence="1">Belongs to the AB hydrolase superfamily. Bacterial non-heme haloperoxidase / perhydrolase family.</text>
</comment>
<dbReference type="Proteomes" id="UP000219050">
    <property type="component" value="Chromosome"/>
</dbReference>
<organism evidence="3 4">
    <name type="scientific">Pacificitalea manganoxidans</name>
    <dbReference type="NCBI Taxonomy" id="1411902"/>
    <lineage>
        <taxon>Bacteria</taxon>
        <taxon>Pseudomonadati</taxon>
        <taxon>Pseudomonadota</taxon>
        <taxon>Alphaproteobacteria</taxon>
        <taxon>Rhodobacterales</taxon>
        <taxon>Paracoccaceae</taxon>
        <taxon>Pacificitalea</taxon>
    </lineage>
</organism>
<dbReference type="GO" id="GO:0016787">
    <property type="term" value="F:hydrolase activity"/>
    <property type="evidence" value="ECO:0007669"/>
    <property type="project" value="UniProtKB-KW"/>
</dbReference>
<dbReference type="RefSeq" id="WP_097372861.1">
    <property type="nucleotide sequence ID" value="NZ_CP021404.1"/>
</dbReference>
<evidence type="ECO:0000313" key="4">
    <source>
        <dbReference type="Proteomes" id="UP000219050"/>
    </source>
</evidence>
<dbReference type="InterPro" id="IPR000639">
    <property type="entry name" value="Epox_hydrolase-like"/>
</dbReference>
<evidence type="ECO:0000259" key="2">
    <source>
        <dbReference type="Pfam" id="PF00561"/>
    </source>
</evidence>
<dbReference type="PRINTS" id="PR00412">
    <property type="entry name" value="EPOXHYDRLASE"/>
</dbReference>